<evidence type="ECO:0000256" key="1">
    <source>
        <dbReference type="SAM" id="Coils"/>
    </source>
</evidence>
<dbReference type="EMBL" id="CP016808">
    <property type="protein sequence ID" value="ANY71102.1"/>
    <property type="molecule type" value="Genomic_DNA"/>
</dbReference>
<proteinExistence type="predicted"/>
<reference evidence="2" key="1">
    <citation type="submission" date="2016-08" db="EMBL/GenBank/DDBJ databases">
        <title>Complete Genome Seqeunce of Paenibacillus sp. BIHB 4019 from tea rhizoplane.</title>
        <authorList>
            <person name="Thakur R."/>
            <person name="Swarnkar M.K."/>
            <person name="Gulati A."/>
        </authorList>
    </citation>
    <scope>NUCLEOTIDE SEQUENCE [LARGE SCALE GENOMIC DNA]</scope>
    <source>
        <strain evidence="2">BIHB4019</strain>
    </source>
</reference>
<name>A0A1B2DTR2_9BACL</name>
<dbReference type="AlphaFoldDB" id="A0A1B2DTR2"/>
<gene>
    <name evidence="2" type="ORF">BBD42_30910</name>
</gene>
<accession>A0A1B2DTR2</accession>
<protein>
    <submittedName>
        <fullName evidence="2">3-oxoacyl-ACP reductase</fullName>
    </submittedName>
</protein>
<organism evidence="2">
    <name type="scientific">Paenibacillus sp. BIHB 4019</name>
    <dbReference type="NCBI Taxonomy" id="1870819"/>
    <lineage>
        <taxon>Bacteria</taxon>
        <taxon>Bacillati</taxon>
        <taxon>Bacillota</taxon>
        <taxon>Bacilli</taxon>
        <taxon>Bacillales</taxon>
        <taxon>Paenibacillaceae</taxon>
        <taxon>Paenibacillus</taxon>
    </lineage>
</organism>
<keyword evidence="1" id="KW-0175">Coiled coil</keyword>
<sequence length="337" mass="35968">MKAANLKLADEASISHPNKIPFTCSLFSIGQPSDGSPHGADGKLIRVSSAVCDQFLSTFEGMGVNIDYQEGMSDHDTRFKVGIISKTFRSMDGFAMAEGYIFGKDFPDVVATIRYYNGLSLEHDWPEYKFGTSIEMEAKVTNAQDENVLDVLEFCGTGAAILFADKAAYKTTSFAARNNKLKEDVEMTPEQIQAMQDSLAAVTTGMATLTASVQTIATEVATIKTEVADVKAAGAAPAAQSPEETATAALQAAQDKLAAAERELTELKAAAIKPGEPERKTLAASQLLSKYGAKAEDGEDTDIHTFCASVDKLNLSPAESTKLKLQARAELSAKGEN</sequence>
<feature type="coiled-coil region" evidence="1">
    <location>
        <begin position="243"/>
        <end position="270"/>
    </location>
</feature>
<evidence type="ECO:0000313" key="2">
    <source>
        <dbReference type="EMBL" id="ANY71102.1"/>
    </source>
</evidence>